<name>A0A087T7F1_STEMI</name>
<feature type="non-terminal residue" evidence="3">
    <location>
        <position position="96"/>
    </location>
</feature>
<dbReference type="Pfam" id="PF05347">
    <property type="entry name" value="Complex1_LYR"/>
    <property type="match status" value="1"/>
</dbReference>
<dbReference type="InterPro" id="IPR045297">
    <property type="entry name" value="Complex1_LYR_LYRM4"/>
</dbReference>
<organism evidence="3 4">
    <name type="scientific">Stegodyphus mimosarum</name>
    <name type="common">African social velvet spider</name>
    <dbReference type="NCBI Taxonomy" id="407821"/>
    <lineage>
        <taxon>Eukaryota</taxon>
        <taxon>Metazoa</taxon>
        <taxon>Ecdysozoa</taxon>
        <taxon>Arthropoda</taxon>
        <taxon>Chelicerata</taxon>
        <taxon>Arachnida</taxon>
        <taxon>Araneae</taxon>
        <taxon>Araneomorphae</taxon>
        <taxon>Entelegynae</taxon>
        <taxon>Eresoidea</taxon>
        <taxon>Eresidae</taxon>
        <taxon>Stegodyphus</taxon>
    </lineage>
</organism>
<dbReference type="PANTHER" id="PTHR13166">
    <property type="entry name" value="PROTEIN C6ORF149"/>
    <property type="match status" value="1"/>
</dbReference>
<evidence type="ECO:0000256" key="1">
    <source>
        <dbReference type="ARBA" id="ARBA00009508"/>
    </source>
</evidence>
<gene>
    <name evidence="3" type="ORF">X975_09939</name>
</gene>
<dbReference type="OrthoDB" id="275715at2759"/>
<dbReference type="GO" id="GO:0005739">
    <property type="term" value="C:mitochondrion"/>
    <property type="evidence" value="ECO:0007669"/>
    <property type="project" value="TreeGrafter"/>
</dbReference>
<dbReference type="GO" id="GO:0016226">
    <property type="term" value="P:iron-sulfur cluster assembly"/>
    <property type="evidence" value="ECO:0007669"/>
    <property type="project" value="InterPro"/>
</dbReference>
<dbReference type="Proteomes" id="UP000054359">
    <property type="component" value="Unassembled WGS sequence"/>
</dbReference>
<keyword evidence="4" id="KW-1185">Reference proteome</keyword>
<evidence type="ECO:0000313" key="3">
    <source>
        <dbReference type="EMBL" id="KFM61040.1"/>
    </source>
</evidence>
<reference evidence="3 4" key="1">
    <citation type="submission" date="2013-11" db="EMBL/GenBank/DDBJ databases">
        <title>Genome sequencing of Stegodyphus mimosarum.</title>
        <authorList>
            <person name="Bechsgaard J."/>
        </authorList>
    </citation>
    <scope>NUCLEOTIDE SEQUENCE [LARGE SCALE GENOMIC DNA]</scope>
</reference>
<dbReference type="STRING" id="407821.A0A087T7F1"/>
<dbReference type="InterPro" id="IPR008011">
    <property type="entry name" value="Complex1_LYR_dom"/>
</dbReference>
<dbReference type="AlphaFoldDB" id="A0A087T7F1"/>
<dbReference type="EMBL" id="KK113784">
    <property type="protein sequence ID" value="KFM61040.1"/>
    <property type="molecule type" value="Genomic_DNA"/>
</dbReference>
<feature type="domain" description="Complex 1 LYR protein" evidence="2">
    <location>
        <begin position="7"/>
        <end position="63"/>
    </location>
</feature>
<accession>A0A087T7F1</accession>
<proteinExistence type="inferred from homology"/>
<sequence length="96" mass="11537">MAARSSEVLRLYKQLLREAKKFPSYMYRTYSLRRIKDAFREYREESDIQKIDDLLTYARSNLEIIKRQVVIGQMYRGPETVIEKHLESQKTECQSV</sequence>
<comment type="similarity">
    <text evidence="1">Belongs to the complex I LYR family.</text>
</comment>
<protein>
    <submittedName>
        <fullName evidence="3">LYR motif-containing protein 4B</fullName>
    </submittedName>
</protein>
<dbReference type="GO" id="GO:1990221">
    <property type="term" value="C:L-cysteine desulfurase complex"/>
    <property type="evidence" value="ECO:0007669"/>
    <property type="project" value="TreeGrafter"/>
</dbReference>
<dbReference type="CDD" id="cd20264">
    <property type="entry name" value="Complex1_LYR_LYRM4"/>
    <property type="match status" value="1"/>
</dbReference>
<dbReference type="PANTHER" id="PTHR13166:SF7">
    <property type="entry name" value="LYR MOTIF-CONTAINING PROTEIN 4"/>
    <property type="match status" value="1"/>
</dbReference>
<dbReference type="InterPro" id="IPR051522">
    <property type="entry name" value="ISC_assembly_LYR"/>
</dbReference>
<dbReference type="OMA" id="DAFCENR"/>
<evidence type="ECO:0000313" key="4">
    <source>
        <dbReference type="Proteomes" id="UP000054359"/>
    </source>
</evidence>
<evidence type="ECO:0000259" key="2">
    <source>
        <dbReference type="Pfam" id="PF05347"/>
    </source>
</evidence>